<keyword evidence="2" id="KW-1185">Reference proteome</keyword>
<accession>A0ABW3D672</accession>
<proteinExistence type="predicted"/>
<gene>
    <name evidence="1" type="ORF">ACFQ03_07260</name>
</gene>
<dbReference type="EMBL" id="JBHTIU010000027">
    <property type="protein sequence ID" value="MFD0868943.1"/>
    <property type="molecule type" value="Genomic_DNA"/>
</dbReference>
<evidence type="ECO:0000313" key="2">
    <source>
        <dbReference type="Proteomes" id="UP001597120"/>
    </source>
</evidence>
<comment type="caution">
    <text evidence="1">The sequence shown here is derived from an EMBL/GenBank/DDBJ whole genome shotgun (WGS) entry which is preliminary data.</text>
</comment>
<dbReference type="Proteomes" id="UP001597120">
    <property type="component" value="Unassembled WGS sequence"/>
</dbReference>
<dbReference type="RefSeq" id="WP_144933705.1">
    <property type="nucleotide sequence ID" value="NZ_JBHTIU010000027.1"/>
</dbReference>
<name>A0ABW3D672_9BACL</name>
<reference evidence="2" key="1">
    <citation type="journal article" date="2019" name="Int. J. Syst. Evol. Microbiol.">
        <title>The Global Catalogue of Microorganisms (GCM) 10K type strain sequencing project: providing services to taxonomists for standard genome sequencing and annotation.</title>
        <authorList>
            <consortium name="The Broad Institute Genomics Platform"/>
            <consortium name="The Broad Institute Genome Sequencing Center for Infectious Disease"/>
            <person name="Wu L."/>
            <person name="Ma J."/>
        </authorList>
    </citation>
    <scope>NUCLEOTIDE SEQUENCE [LARGE SCALE GENOMIC DNA]</scope>
    <source>
        <strain evidence="2">CCUG 57263</strain>
    </source>
</reference>
<organism evidence="1 2">
    <name type="scientific">Paenibacillus residui</name>
    <dbReference type="NCBI Taxonomy" id="629724"/>
    <lineage>
        <taxon>Bacteria</taxon>
        <taxon>Bacillati</taxon>
        <taxon>Bacillota</taxon>
        <taxon>Bacilli</taxon>
        <taxon>Bacillales</taxon>
        <taxon>Paenibacillaceae</taxon>
        <taxon>Paenibacillus</taxon>
    </lineage>
</organism>
<protein>
    <submittedName>
        <fullName evidence="1">Uncharacterized protein</fullName>
    </submittedName>
</protein>
<evidence type="ECO:0000313" key="1">
    <source>
        <dbReference type="EMBL" id="MFD0868943.1"/>
    </source>
</evidence>
<sequence length="64" mass="7074">MSLLLPITTIILVLLGSACLFMAIEHDRRVSAQFSKKKASTVRAYGSGPVEGLRRLFLKVRNAE</sequence>